<dbReference type="Proteomes" id="UP000681722">
    <property type="component" value="Unassembled WGS sequence"/>
</dbReference>
<name>A0A813XV00_9BILA</name>
<dbReference type="OrthoDB" id="195736at2759"/>
<dbReference type="SMART" id="SM00185">
    <property type="entry name" value="ARM"/>
    <property type="match status" value="9"/>
</dbReference>
<comment type="caution">
    <text evidence="2">The sequence shown here is derived from an EMBL/GenBank/DDBJ whole genome shotgun (WGS) entry which is preliminary data.</text>
</comment>
<feature type="repeat" description="ARM" evidence="1">
    <location>
        <begin position="452"/>
        <end position="496"/>
    </location>
</feature>
<feature type="repeat" description="ARM" evidence="1">
    <location>
        <begin position="218"/>
        <end position="245"/>
    </location>
</feature>
<dbReference type="PROSITE" id="PS50176">
    <property type="entry name" value="ARM_REPEAT"/>
    <property type="match status" value="4"/>
</dbReference>
<dbReference type="AlphaFoldDB" id="A0A813XV00"/>
<feature type="non-terminal residue" evidence="2">
    <location>
        <position position="612"/>
    </location>
</feature>
<organism evidence="2 4">
    <name type="scientific">Didymodactylos carnosus</name>
    <dbReference type="NCBI Taxonomy" id="1234261"/>
    <lineage>
        <taxon>Eukaryota</taxon>
        <taxon>Metazoa</taxon>
        <taxon>Spiralia</taxon>
        <taxon>Gnathifera</taxon>
        <taxon>Rotifera</taxon>
        <taxon>Eurotatoria</taxon>
        <taxon>Bdelloidea</taxon>
        <taxon>Philodinida</taxon>
        <taxon>Philodinidae</taxon>
        <taxon>Didymodactylos</taxon>
    </lineage>
</organism>
<dbReference type="InterPro" id="IPR011989">
    <property type="entry name" value="ARM-like"/>
</dbReference>
<evidence type="ECO:0000313" key="3">
    <source>
        <dbReference type="EMBL" id="CAF3657982.1"/>
    </source>
</evidence>
<evidence type="ECO:0000256" key="1">
    <source>
        <dbReference type="PROSITE-ProRule" id="PRU00259"/>
    </source>
</evidence>
<dbReference type="EMBL" id="CAJNOQ010001132">
    <property type="protein sequence ID" value="CAF0870598.1"/>
    <property type="molecule type" value="Genomic_DNA"/>
</dbReference>
<reference evidence="2" key="1">
    <citation type="submission" date="2021-02" db="EMBL/GenBank/DDBJ databases">
        <authorList>
            <person name="Nowell W R."/>
        </authorList>
    </citation>
    <scope>NUCLEOTIDE SEQUENCE</scope>
</reference>
<accession>A0A813XV00</accession>
<gene>
    <name evidence="2" type="ORF">GPM918_LOCUS7078</name>
    <name evidence="3" type="ORF">SRO942_LOCUS7081</name>
</gene>
<dbReference type="InterPro" id="IPR013284">
    <property type="entry name" value="Beta-catenin"/>
</dbReference>
<dbReference type="GO" id="GO:0007155">
    <property type="term" value="P:cell adhesion"/>
    <property type="evidence" value="ECO:0007669"/>
    <property type="project" value="InterPro"/>
</dbReference>
<dbReference type="Pfam" id="PF00514">
    <property type="entry name" value="Arm"/>
    <property type="match status" value="3"/>
</dbReference>
<dbReference type="EMBL" id="CAJOBC010001133">
    <property type="protein sequence ID" value="CAF3657982.1"/>
    <property type="molecule type" value="Genomic_DNA"/>
</dbReference>
<dbReference type="Proteomes" id="UP000663829">
    <property type="component" value="Unassembled WGS sequence"/>
</dbReference>
<dbReference type="PRINTS" id="PR01869">
    <property type="entry name" value="BCATNINFAMLY"/>
</dbReference>
<dbReference type="SUPFAM" id="SSF48371">
    <property type="entry name" value="ARM repeat"/>
    <property type="match status" value="1"/>
</dbReference>
<dbReference type="PANTHER" id="PTHR45976">
    <property type="entry name" value="ARMADILLO SEGMENT POLARITY PROTEIN"/>
    <property type="match status" value="1"/>
</dbReference>
<evidence type="ECO:0000313" key="4">
    <source>
        <dbReference type="Proteomes" id="UP000663829"/>
    </source>
</evidence>
<keyword evidence="4" id="KW-1185">Reference proteome</keyword>
<feature type="repeat" description="ARM" evidence="1">
    <location>
        <begin position="363"/>
        <end position="401"/>
    </location>
</feature>
<dbReference type="InterPro" id="IPR016024">
    <property type="entry name" value="ARM-type_fold"/>
</dbReference>
<dbReference type="GO" id="GO:0045296">
    <property type="term" value="F:cadherin binding"/>
    <property type="evidence" value="ECO:0007669"/>
    <property type="project" value="InterPro"/>
</dbReference>
<sequence length="612" mass="68037">MEYQPYTSQMSQKDQTAMWMHNQNNHYHDSDIHSTATSYRGGMNFDQQPGSSIDYTQEQIDNMNQQLSSTRAQRIRAAMFPETLEDPAMDIPPSTQYITGLPTAVQKLSEPSQQLKNAVVDIINYKEDAEITEKAIPELIRLLNDEDPIVVGQTALVIHTLAKKEASRLALTNPQLIHALIHAVSNPKANAETKRGVAGIFQCLAQQKQGLFCIFKSGGIPALVKLLDSPIETVVNYAISTLHSLLLYIEQAKMEILRCGGCHKMVSLLTSSNPKFLAIVTDCLYMLAFNNQEVKLIIESSNGPPQLLQIMELTDYEKLLWTTTRLLRVLSVGTSIKGLIIQKNGIKIFEKYVCNAISEGMETLLHKLIQLLSSTDFVIVSCAVGVLSNLTCNNQFNKMAVVQYNGVNTLINTIVQAEDKEEIIEPAICALRHITSRHPHASDAQNTVRDINGISIIVELLNPSRYSWPIIKSTISLIRNLALSPNNLSALRENDAIPKLAQLLIRSHQELQRQASKMDSNNNNIGFSDILEASIGALHIIAKDPSNRIIIRDLDCIPLFVRLLYLPSVSIQRAAAGVLCELVNDRICAEIIEQQNATQKLTELLKSNDEGV</sequence>
<feature type="repeat" description="ARM" evidence="1">
    <location>
        <begin position="405"/>
        <end position="438"/>
    </location>
</feature>
<dbReference type="Gene3D" id="1.25.10.10">
    <property type="entry name" value="Leucine-rich Repeat Variant"/>
    <property type="match status" value="1"/>
</dbReference>
<evidence type="ECO:0008006" key="5">
    <source>
        <dbReference type="Google" id="ProtNLM"/>
    </source>
</evidence>
<protein>
    <recommendedName>
        <fullName evidence="5">Armadillo segment polarity protein</fullName>
    </recommendedName>
</protein>
<dbReference type="InterPro" id="IPR000225">
    <property type="entry name" value="Armadillo"/>
</dbReference>
<proteinExistence type="predicted"/>
<evidence type="ECO:0000313" key="2">
    <source>
        <dbReference type="EMBL" id="CAF0870598.1"/>
    </source>
</evidence>